<comment type="caution">
    <text evidence="1">The sequence shown here is derived from an EMBL/GenBank/DDBJ whole genome shotgun (WGS) entry which is preliminary data.</text>
</comment>
<accession>A0A3A3H0J9</accession>
<protein>
    <submittedName>
        <fullName evidence="1">SMI1/KNR4 family protein</fullName>
    </submittedName>
</protein>
<name>A0A3A3H0J9_PANTH</name>
<evidence type="ECO:0000313" key="2">
    <source>
        <dbReference type="Proteomes" id="UP000266177"/>
    </source>
</evidence>
<proteinExistence type="predicted"/>
<gene>
    <name evidence="1" type="ORF">DQX05_17905</name>
</gene>
<reference evidence="1 2" key="1">
    <citation type="submission" date="2018-09" db="EMBL/GenBank/DDBJ databases">
        <title>Paenibacillus SK2017-BO5.</title>
        <authorList>
            <person name="Piskunova J.V."/>
            <person name="Dubiley S.A."/>
            <person name="Severinov K.V."/>
        </authorList>
    </citation>
    <scope>NUCLEOTIDE SEQUENCE [LARGE SCALE GENOMIC DNA]</scope>
    <source>
        <strain evidence="1 2">BO5</strain>
    </source>
</reference>
<dbReference type="Proteomes" id="UP000266177">
    <property type="component" value="Unassembled WGS sequence"/>
</dbReference>
<sequence length="153" mass="17819">MPRYEATREQIRRNPSFYPFEPCSENEIARERIEGVPEDYIDFLREIGCGDDGCSNRTNKLACDSTQKIACFQAQCIITAMVRCFIKGKRIILNNDVIRWIILVCTSRLKIRGIHKLFSCNRLAGMLELFLLFGIRWSSIFDEVERMGRSRDV</sequence>
<organism evidence="1 2">
    <name type="scientific">Paenibacillus thiaminolyticus</name>
    <name type="common">Bacillus thiaminolyticus</name>
    <dbReference type="NCBI Taxonomy" id="49283"/>
    <lineage>
        <taxon>Bacteria</taxon>
        <taxon>Bacillati</taxon>
        <taxon>Bacillota</taxon>
        <taxon>Bacilli</taxon>
        <taxon>Bacillales</taxon>
        <taxon>Paenibacillaceae</taxon>
        <taxon>Paenibacillus</taxon>
    </lineage>
</organism>
<evidence type="ECO:0000313" key="1">
    <source>
        <dbReference type="EMBL" id="RJG22268.1"/>
    </source>
</evidence>
<dbReference type="EMBL" id="QYZD01000017">
    <property type="protein sequence ID" value="RJG22268.1"/>
    <property type="molecule type" value="Genomic_DNA"/>
</dbReference>
<dbReference type="AlphaFoldDB" id="A0A3A3H0J9"/>